<organism evidence="11">
    <name type="scientific">Prasinoderma singulare</name>
    <dbReference type="NCBI Taxonomy" id="676789"/>
    <lineage>
        <taxon>Eukaryota</taxon>
        <taxon>Viridiplantae</taxon>
        <taxon>Prasinodermophyta</taxon>
        <taxon>Prasinodermophyceae</taxon>
        <taxon>Prasinodermales</taxon>
        <taxon>Prasinodermaceae</taxon>
        <taxon>Prasinoderma</taxon>
    </lineage>
</organism>
<keyword evidence="4 9" id="KW-0732">Signal</keyword>
<accession>A0A7S3BIZ2</accession>
<reference evidence="11" key="1">
    <citation type="submission" date="2021-01" db="EMBL/GenBank/DDBJ databases">
        <authorList>
            <person name="Corre E."/>
            <person name="Pelletier E."/>
            <person name="Niang G."/>
            <person name="Scheremetjew M."/>
            <person name="Finn R."/>
            <person name="Kale V."/>
            <person name="Holt S."/>
            <person name="Cochrane G."/>
            <person name="Meng A."/>
            <person name="Brown T."/>
            <person name="Cohen L."/>
        </authorList>
    </citation>
    <scope>NUCLEOTIDE SEQUENCE</scope>
    <source>
        <strain evidence="11">RCC927</strain>
    </source>
</reference>
<protein>
    <recommendedName>
        <fullName evidence="10">GOLD domain-containing protein</fullName>
    </recommendedName>
</protein>
<dbReference type="InterPro" id="IPR009038">
    <property type="entry name" value="GOLD_dom"/>
</dbReference>
<evidence type="ECO:0000256" key="2">
    <source>
        <dbReference type="ARBA" id="ARBA00007104"/>
    </source>
</evidence>
<dbReference type="EMBL" id="HBHY01009604">
    <property type="protein sequence ID" value="CAE0136986.1"/>
    <property type="molecule type" value="Transcribed_RNA"/>
</dbReference>
<evidence type="ECO:0000256" key="3">
    <source>
        <dbReference type="ARBA" id="ARBA00022692"/>
    </source>
</evidence>
<proteinExistence type="inferred from homology"/>
<evidence type="ECO:0000313" key="11">
    <source>
        <dbReference type="EMBL" id="CAE0136986.1"/>
    </source>
</evidence>
<evidence type="ECO:0000256" key="9">
    <source>
        <dbReference type="SAM" id="SignalP"/>
    </source>
</evidence>
<dbReference type="PANTHER" id="PTHR22811">
    <property type="entry name" value="TRANSMEMBRANE EMP24 DOMAIN-CONTAINING PROTEIN"/>
    <property type="match status" value="1"/>
</dbReference>
<comment type="similarity">
    <text evidence="2">Belongs to the EMP24/GP25L family.</text>
</comment>
<feature type="coiled-coil region" evidence="7">
    <location>
        <begin position="253"/>
        <end position="280"/>
    </location>
</feature>
<dbReference type="SMART" id="SM01190">
    <property type="entry name" value="EMP24_GP25L"/>
    <property type="match status" value="1"/>
</dbReference>
<evidence type="ECO:0000256" key="1">
    <source>
        <dbReference type="ARBA" id="ARBA00004479"/>
    </source>
</evidence>
<gene>
    <name evidence="11" type="ORF">PSIN1315_LOCUS6182</name>
</gene>
<dbReference type="AlphaFoldDB" id="A0A7S3BIZ2"/>
<dbReference type="Pfam" id="PF01105">
    <property type="entry name" value="EMP24_GP25L"/>
    <property type="match status" value="1"/>
</dbReference>
<name>A0A7S3BIZ2_9VIRI</name>
<feature type="signal peptide" evidence="9">
    <location>
        <begin position="1"/>
        <end position="32"/>
    </location>
</feature>
<keyword evidence="5 8" id="KW-1133">Transmembrane helix</keyword>
<dbReference type="InterPro" id="IPR015720">
    <property type="entry name" value="Emp24-like"/>
</dbReference>
<feature type="chain" id="PRO_5030777644" description="GOLD domain-containing protein" evidence="9">
    <location>
        <begin position="33"/>
        <end position="327"/>
    </location>
</feature>
<dbReference type="GO" id="GO:0016020">
    <property type="term" value="C:membrane"/>
    <property type="evidence" value="ECO:0007669"/>
    <property type="project" value="UniProtKB-SubCell"/>
</dbReference>
<keyword evidence="6 8" id="KW-0472">Membrane</keyword>
<feature type="transmembrane region" description="Helical" evidence="8">
    <location>
        <begin position="297"/>
        <end position="321"/>
    </location>
</feature>
<comment type="subcellular location">
    <subcellularLocation>
        <location evidence="1">Membrane</location>
        <topology evidence="1">Single-pass type I membrane protein</topology>
    </subcellularLocation>
</comment>
<evidence type="ECO:0000256" key="5">
    <source>
        <dbReference type="ARBA" id="ARBA00022989"/>
    </source>
</evidence>
<feature type="domain" description="GOLD" evidence="10">
    <location>
        <begin position="32"/>
        <end position="322"/>
    </location>
</feature>
<evidence type="ECO:0000256" key="7">
    <source>
        <dbReference type="SAM" id="Coils"/>
    </source>
</evidence>
<keyword evidence="7" id="KW-0175">Coiled coil</keyword>
<evidence type="ECO:0000256" key="4">
    <source>
        <dbReference type="ARBA" id="ARBA00022729"/>
    </source>
</evidence>
<keyword evidence="3 8" id="KW-0812">Transmembrane</keyword>
<evidence type="ECO:0000259" key="10">
    <source>
        <dbReference type="SMART" id="SM01190"/>
    </source>
</evidence>
<sequence>MRVPCWRHSARAAAVALLACALLCVSPLPAHALRLFVTPDSSPECLRVTAGRKQSIEWAYEVVPGGAVQHVKDSDLRFRYDKWEEPSVEETVLVQLTAPKVPSKNNGWHAFGGKTRYLYKEQRVADVVSLPVEEEGDHELCFRTVNHKRKNKAMTAPVLVDLHYLEARKVSGLLPEGFQGSSKPKAKANKSGKLNLNAAGEALTKAHAKAAGAKDEGVLERVAGVDAPVRRVDAALRDKDQLAGDQAITGEILDEFAEELKSLTNMLGRLKAEMRFLEKRDKRHMATLRSTDRRVEYLALFKLVVVIVAALGQVFAVQSLFNQPGRR</sequence>
<evidence type="ECO:0000256" key="8">
    <source>
        <dbReference type="SAM" id="Phobius"/>
    </source>
</evidence>
<evidence type="ECO:0000256" key="6">
    <source>
        <dbReference type="ARBA" id="ARBA00023136"/>
    </source>
</evidence>